<name>A0ABT1A2E1_9PSEU</name>
<reference evidence="1" key="1">
    <citation type="submission" date="2021-04" db="EMBL/GenBank/DDBJ databases">
        <title>Pseudonocardia sp. nov., isolated from sandy soil of mangrove forest.</title>
        <authorList>
            <person name="Zan Z."/>
            <person name="Huang R."/>
            <person name="Liu W."/>
        </authorList>
    </citation>
    <scope>NUCLEOTIDE SEQUENCE</scope>
    <source>
        <strain evidence="1">S2-4</strain>
    </source>
</reference>
<evidence type="ECO:0000313" key="2">
    <source>
        <dbReference type="Proteomes" id="UP001165283"/>
    </source>
</evidence>
<dbReference type="RefSeq" id="WP_252440626.1">
    <property type="nucleotide sequence ID" value="NZ_JAGSOV010000040.1"/>
</dbReference>
<gene>
    <name evidence="1" type="ORF">KDL28_19140</name>
</gene>
<dbReference type="Proteomes" id="UP001165283">
    <property type="component" value="Unassembled WGS sequence"/>
</dbReference>
<proteinExistence type="predicted"/>
<dbReference type="EMBL" id="JAGSOV010000040">
    <property type="protein sequence ID" value="MCO1657178.1"/>
    <property type="molecule type" value="Genomic_DNA"/>
</dbReference>
<organism evidence="1 2">
    <name type="scientific">Pseudonocardia humida</name>
    <dbReference type="NCBI Taxonomy" id="2800819"/>
    <lineage>
        <taxon>Bacteria</taxon>
        <taxon>Bacillati</taxon>
        <taxon>Actinomycetota</taxon>
        <taxon>Actinomycetes</taxon>
        <taxon>Pseudonocardiales</taxon>
        <taxon>Pseudonocardiaceae</taxon>
        <taxon>Pseudonocardia</taxon>
    </lineage>
</organism>
<sequence length="106" mass="11967">MSDKTVELQLDDAGLATDLPRPADSRDVIQDVPFRPVQFRDDDLPTALERSAAWLRQAQQWLGEPMDVIAIHLDYDDRAGSPYYEVKLLCNEEDLAGAPLAVRRTE</sequence>
<protein>
    <submittedName>
        <fullName evidence="1">Uncharacterized protein</fullName>
    </submittedName>
</protein>
<keyword evidence="2" id="KW-1185">Reference proteome</keyword>
<evidence type="ECO:0000313" key="1">
    <source>
        <dbReference type="EMBL" id="MCO1657178.1"/>
    </source>
</evidence>
<accession>A0ABT1A2E1</accession>
<comment type="caution">
    <text evidence="1">The sequence shown here is derived from an EMBL/GenBank/DDBJ whole genome shotgun (WGS) entry which is preliminary data.</text>
</comment>